<reference evidence="1 2" key="1">
    <citation type="submission" date="2021-06" db="EMBL/GenBank/DDBJ databases">
        <authorList>
            <person name="Kallberg Y."/>
            <person name="Tangrot J."/>
            <person name="Rosling A."/>
        </authorList>
    </citation>
    <scope>NUCLEOTIDE SEQUENCE [LARGE SCALE GENOMIC DNA]</scope>
    <source>
        <strain evidence="1 2">120-4 pot B 10/14</strain>
    </source>
</reference>
<dbReference type="EMBL" id="CAJVQB010067072">
    <property type="protein sequence ID" value="CAG8841848.1"/>
    <property type="molecule type" value="Genomic_DNA"/>
</dbReference>
<accession>A0ABN7WVH6</accession>
<sequence>PEKLTVKIFLNSESAIAGIQGEWNRQTNKWWTKQKNSSIIARIIELMSIKNLENLQRKISPDKLTSWLFGETQGQKEAIREEIIRNLTRKKIEQTLYEVCIEKKAKQKPRSRPIAVRSKEIYKKRDKALECKRLE</sequence>
<evidence type="ECO:0000313" key="1">
    <source>
        <dbReference type="EMBL" id="CAG8841848.1"/>
    </source>
</evidence>
<organism evidence="1 2">
    <name type="scientific">Gigaspora margarita</name>
    <dbReference type="NCBI Taxonomy" id="4874"/>
    <lineage>
        <taxon>Eukaryota</taxon>
        <taxon>Fungi</taxon>
        <taxon>Fungi incertae sedis</taxon>
        <taxon>Mucoromycota</taxon>
        <taxon>Glomeromycotina</taxon>
        <taxon>Glomeromycetes</taxon>
        <taxon>Diversisporales</taxon>
        <taxon>Gigasporaceae</taxon>
        <taxon>Gigaspora</taxon>
    </lineage>
</organism>
<gene>
    <name evidence="1" type="ORF">GMARGA_LOCUS35663</name>
</gene>
<comment type="caution">
    <text evidence="1">The sequence shown here is derived from an EMBL/GenBank/DDBJ whole genome shotgun (WGS) entry which is preliminary data.</text>
</comment>
<dbReference type="Proteomes" id="UP000789901">
    <property type="component" value="Unassembled WGS sequence"/>
</dbReference>
<keyword evidence="2" id="KW-1185">Reference proteome</keyword>
<evidence type="ECO:0000313" key="2">
    <source>
        <dbReference type="Proteomes" id="UP000789901"/>
    </source>
</evidence>
<feature type="non-terminal residue" evidence="1">
    <location>
        <position position="1"/>
    </location>
</feature>
<name>A0ABN7WVH6_GIGMA</name>
<proteinExistence type="predicted"/>
<protein>
    <submittedName>
        <fullName evidence="1">8252_t:CDS:1</fullName>
    </submittedName>
</protein>
<feature type="non-terminal residue" evidence="1">
    <location>
        <position position="135"/>
    </location>
</feature>